<comment type="caution">
    <text evidence="1">The sequence shown here is derived from an EMBL/GenBank/DDBJ whole genome shotgun (WGS) entry which is preliminary data.</text>
</comment>
<reference evidence="1" key="1">
    <citation type="submission" date="2021-03" db="EMBL/GenBank/DDBJ databases">
        <title>Draft genome sequence of rust myrtle Austropuccinia psidii MF-1, a brazilian biotype.</title>
        <authorList>
            <person name="Quecine M.C."/>
            <person name="Pachon D.M.R."/>
            <person name="Bonatelli M.L."/>
            <person name="Correr F.H."/>
            <person name="Franceschini L.M."/>
            <person name="Leite T.F."/>
            <person name="Margarido G.R.A."/>
            <person name="Almeida C.A."/>
            <person name="Ferrarezi J.A."/>
            <person name="Labate C.A."/>
        </authorList>
    </citation>
    <scope>NUCLEOTIDE SEQUENCE</scope>
    <source>
        <strain evidence="1">MF-1</strain>
    </source>
</reference>
<evidence type="ECO:0000313" key="1">
    <source>
        <dbReference type="EMBL" id="MBW0572302.1"/>
    </source>
</evidence>
<protein>
    <submittedName>
        <fullName evidence="1">Uncharacterized protein</fullName>
    </submittedName>
</protein>
<keyword evidence="2" id="KW-1185">Reference proteome</keyword>
<name>A0A9Q3PTZ0_9BASI</name>
<proteinExistence type="predicted"/>
<gene>
    <name evidence="1" type="ORF">O181_112017</name>
</gene>
<organism evidence="1 2">
    <name type="scientific">Austropuccinia psidii MF-1</name>
    <dbReference type="NCBI Taxonomy" id="1389203"/>
    <lineage>
        <taxon>Eukaryota</taxon>
        <taxon>Fungi</taxon>
        <taxon>Dikarya</taxon>
        <taxon>Basidiomycota</taxon>
        <taxon>Pucciniomycotina</taxon>
        <taxon>Pucciniomycetes</taxon>
        <taxon>Pucciniales</taxon>
        <taxon>Sphaerophragmiaceae</taxon>
        <taxon>Austropuccinia</taxon>
    </lineage>
</organism>
<evidence type="ECO:0000313" key="2">
    <source>
        <dbReference type="Proteomes" id="UP000765509"/>
    </source>
</evidence>
<sequence length="99" mass="10567">MYGGMPPYACPGSLVLSRIPTCHTQILIPVQDPNTSHTKPCAVNPYAGEAFQQCQQILIPVQVPDNSNNCLHQGSLATAPSLPYVGAGAQHFKCKALHL</sequence>
<accession>A0A9Q3PTZ0</accession>
<dbReference type="Proteomes" id="UP000765509">
    <property type="component" value="Unassembled WGS sequence"/>
</dbReference>
<dbReference type="AlphaFoldDB" id="A0A9Q3PTZ0"/>
<dbReference type="EMBL" id="AVOT02089866">
    <property type="protein sequence ID" value="MBW0572302.1"/>
    <property type="molecule type" value="Genomic_DNA"/>
</dbReference>